<dbReference type="AlphaFoldDB" id="A0A8H3SC55"/>
<dbReference type="InterPro" id="IPR039703">
    <property type="entry name" value="Nta1"/>
</dbReference>
<evidence type="ECO:0000313" key="3">
    <source>
        <dbReference type="Proteomes" id="UP000465221"/>
    </source>
</evidence>
<accession>A0A8H3SC55</accession>
<evidence type="ECO:0000259" key="1">
    <source>
        <dbReference type="PROSITE" id="PS50263"/>
    </source>
</evidence>
<gene>
    <name evidence="2" type="ORF">IFM46972_10463</name>
</gene>
<dbReference type="GO" id="GO:0070773">
    <property type="term" value="F:protein-N-terminal glutamine amidohydrolase activity"/>
    <property type="evidence" value="ECO:0007669"/>
    <property type="project" value="InterPro"/>
</dbReference>
<sequence length="419" mass="46045">NGQLSHYFCTIFSTKVHSLFHVGLLQRHFASSSLTRHLPTTSALPRARKAIPLSCLAQLSRLQHRGMRIATLQFAPTVGDVDGNIKRANELLKGGNVVGGAQAGIESLKPDLLVLPELALTGYNFPSLEAIRPFLELAGKGVSAAWARETATRLRCKVCVGYPEIELAAGGECSAQPQEKYYNSLLVVDEEGEVLLNYRKTFLYFTDETWASEGTAERGFHELVFNSGSAGGDVLTSRVATSFGICMDINPYKFEAPFTAWEFANRVIDSKSQLVILSMAWTTFMSREELDALADKPDLDTFNYWIKRFWPLVRQKMRHDVDLGFDGHEAESATEKNIVIVFGNRCGEEGSVRYAGTSAIIAITQRPGVVQDGDAGEELPFDVKILCWDILGATTEGICFADTTADPKTVFGLVKASQT</sequence>
<dbReference type="Pfam" id="PF00795">
    <property type="entry name" value="CN_hydrolase"/>
    <property type="match status" value="1"/>
</dbReference>
<dbReference type="FunFam" id="3.60.110.10:FF:000018">
    <property type="entry name" value="Protein N-terminal asparagine amidohydrolase"/>
    <property type="match status" value="1"/>
</dbReference>
<reference evidence="2 3" key="1">
    <citation type="submission" date="2020-01" db="EMBL/GenBank/DDBJ databases">
        <title>Draft genome sequence of Aspergillus udagawae IFM 46972.</title>
        <authorList>
            <person name="Takahashi H."/>
            <person name="Yaguchi T."/>
        </authorList>
    </citation>
    <scope>NUCLEOTIDE SEQUENCE [LARGE SCALE GENOMIC DNA]</scope>
    <source>
        <strain evidence="2 3">IFM 46972</strain>
    </source>
</reference>
<dbReference type="Gene3D" id="3.60.110.10">
    <property type="entry name" value="Carbon-nitrogen hydrolase"/>
    <property type="match status" value="1"/>
</dbReference>
<dbReference type="PROSITE" id="PS50263">
    <property type="entry name" value="CN_HYDROLASE"/>
    <property type="match status" value="1"/>
</dbReference>
<dbReference type="Proteomes" id="UP000465221">
    <property type="component" value="Unassembled WGS sequence"/>
</dbReference>
<dbReference type="PANTHER" id="PTHR11750:SF26">
    <property type="entry name" value="PROTEIN N-TERMINAL AMIDASE"/>
    <property type="match status" value="1"/>
</dbReference>
<dbReference type="EMBL" id="BLKC01000133">
    <property type="protein sequence ID" value="GFF56237.1"/>
    <property type="molecule type" value="Genomic_DNA"/>
</dbReference>
<dbReference type="InterPro" id="IPR003010">
    <property type="entry name" value="C-N_Hydrolase"/>
</dbReference>
<dbReference type="SUPFAM" id="SSF56317">
    <property type="entry name" value="Carbon-nitrogen hydrolase"/>
    <property type="match status" value="1"/>
</dbReference>
<dbReference type="CDD" id="cd07566">
    <property type="entry name" value="ScNTA1_like"/>
    <property type="match status" value="1"/>
</dbReference>
<proteinExistence type="predicted"/>
<dbReference type="PANTHER" id="PTHR11750">
    <property type="entry name" value="PROTEIN N-TERMINAL AMIDASE"/>
    <property type="match status" value="1"/>
</dbReference>
<feature type="domain" description="CN hydrolase" evidence="1">
    <location>
        <begin position="67"/>
        <end position="385"/>
    </location>
</feature>
<name>A0A8H3SC55_9EURO</name>
<protein>
    <submittedName>
        <fullName evidence="2">Protein N-terminal amidase</fullName>
    </submittedName>
</protein>
<feature type="non-terminal residue" evidence="2">
    <location>
        <position position="419"/>
    </location>
</feature>
<dbReference type="GO" id="GO:0030163">
    <property type="term" value="P:protein catabolic process"/>
    <property type="evidence" value="ECO:0007669"/>
    <property type="project" value="TreeGrafter"/>
</dbReference>
<evidence type="ECO:0000313" key="2">
    <source>
        <dbReference type="EMBL" id="GFF56237.1"/>
    </source>
</evidence>
<comment type="caution">
    <text evidence="2">The sequence shown here is derived from an EMBL/GenBank/DDBJ whole genome shotgun (WGS) entry which is preliminary data.</text>
</comment>
<dbReference type="GO" id="GO:0008418">
    <property type="term" value="F:protein-N-terminal asparagine amidohydrolase activity"/>
    <property type="evidence" value="ECO:0007669"/>
    <property type="project" value="InterPro"/>
</dbReference>
<organism evidence="2 3">
    <name type="scientific">Aspergillus udagawae</name>
    <dbReference type="NCBI Taxonomy" id="91492"/>
    <lineage>
        <taxon>Eukaryota</taxon>
        <taxon>Fungi</taxon>
        <taxon>Dikarya</taxon>
        <taxon>Ascomycota</taxon>
        <taxon>Pezizomycotina</taxon>
        <taxon>Eurotiomycetes</taxon>
        <taxon>Eurotiomycetidae</taxon>
        <taxon>Eurotiales</taxon>
        <taxon>Aspergillaceae</taxon>
        <taxon>Aspergillus</taxon>
        <taxon>Aspergillus subgen. Fumigati</taxon>
    </lineage>
</organism>
<dbReference type="InterPro" id="IPR036526">
    <property type="entry name" value="C-N_Hydrolase_sf"/>
</dbReference>